<reference evidence="1" key="1">
    <citation type="submission" date="2013-11" db="EMBL/GenBank/DDBJ databases">
        <title>Microbial diversity, functional groups and degradation webs in Northern and Southern Mediterranean and Red Sea marine crude oil polluted sites.</title>
        <authorList>
            <person name="Daffonchio D."/>
            <person name="Mapelli F."/>
            <person name="Ferrer M."/>
            <person name="Richter M."/>
            <person name="Cherif A."/>
            <person name="Malkawi H.I."/>
            <person name="Yakimov M.M."/>
            <person name="Abdel-Fattah Y.R."/>
            <person name="Blaghen M."/>
            <person name="Golyshin P.N."/>
            <person name="Kalogerakis N."/>
            <person name="Boon N."/>
            <person name="Magagnini M."/>
            <person name="Fava F."/>
        </authorList>
    </citation>
    <scope>NUCLEOTIDE SEQUENCE</scope>
</reference>
<sequence length="36" mass="4313">MKYHSLALQSDNIKMDLLLSRMMQRHARESLSHNQE</sequence>
<name>A0A1B6NWN7_9ZZZZ</name>
<evidence type="ECO:0000313" key="1">
    <source>
        <dbReference type="EMBL" id="KTF07157.1"/>
    </source>
</evidence>
<organism evidence="1">
    <name type="scientific">marine sediment metagenome</name>
    <dbReference type="NCBI Taxonomy" id="412755"/>
    <lineage>
        <taxon>unclassified sequences</taxon>
        <taxon>metagenomes</taxon>
        <taxon>ecological metagenomes</taxon>
    </lineage>
</organism>
<accession>A0A1B6NWN7</accession>
<comment type="caution">
    <text evidence="1">The sequence shown here is derived from an EMBL/GenBank/DDBJ whole genome shotgun (WGS) entry which is preliminary data.</text>
</comment>
<gene>
    <name evidence="1" type="ORF">MGSAQ_001346</name>
</gene>
<protein>
    <submittedName>
        <fullName evidence="1">Uncharacterized protein</fullName>
    </submittedName>
</protein>
<dbReference type="EMBL" id="AYSL01000719">
    <property type="protein sequence ID" value="KTF07157.1"/>
    <property type="molecule type" value="Genomic_DNA"/>
</dbReference>
<proteinExistence type="predicted"/>
<dbReference type="AlphaFoldDB" id="A0A1B6NWN7"/>